<dbReference type="Pfam" id="PF22633">
    <property type="entry name" value="F5_F8_type_C_2"/>
    <property type="match status" value="1"/>
</dbReference>
<dbReference type="Pfam" id="PF00024">
    <property type="entry name" value="PAN_1"/>
    <property type="match status" value="1"/>
</dbReference>
<evidence type="ECO:0000256" key="5">
    <source>
        <dbReference type="ARBA" id="ARBA00022734"/>
    </source>
</evidence>
<evidence type="ECO:0000256" key="4">
    <source>
        <dbReference type="ARBA" id="ARBA00022723"/>
    </source>
</evidence>
<dbReference type="KEGG" id="aplc:110989785"/>
<feature type="chain" id="PRO_5034325892" evidence="8">
    <location>
        <begin position="27"/>
        <end position="283"/>
    </location>
</feature>
<dbReference type="InterPro" id="IPR008979">
    <property type="entry name" value="Galactose-bd-like_sf"/>
</dbReference>
<accession>A0A8B8A2K6</accession>
<dbReference type="OrthoDB" id="547680at2759"/>
<evidence type="ECO:0000256" key="8">
    <source>
        <dbReference type="SAM" id="SignalP"/>
    </source>
</evidence>
<dbReference type="SMART" id="SM00607">
    <property type="entry name" value="FTP"/>
    <property type="match status" value="1"/>
</dbReference>
<evidence type="ECO:0000256" key="1">
    <source>
        <dbReference type="ARBA" id="ARBA00002219"/>
    </source>
</evidence>
<dbReference type="Gene3D" id="2.60.120.260">
    <property type="entry name" value="Galactose-binding domain-like"/>
    <property type="match status" value="1"/>
</dbReference>
<feature type="signal peptide" evidence="8">
    <location>
        <begin position="1"/>
        <end position="26"/>
    </location>
</feature>
<dbReference type="PANTHER" id="PTHR45713">
    <property type="entry name" value="FTP DOMAIN-CONTAINING PROTEIN"/>
    <property type="match status" value="1"/>
</dbReference>
<evidence type="ECO:0000256" key="3">
    <source>
        <dbReference type="ARBA" id="ARBA00011233"/>
    </source>
</evidence>
<name>A0A8B8A2K6_ACAPL</name>
<dbReference type="InterPro" id="IPR051941">
    <property type="entry name" value="BG_Antigen-Binding_Lectin"/>
</dbReference>
<dbReference type="PROSITE" id="PS50948">
    <property type="entry name" value="PAN"/>
    <property type="match status" value="1"/>
</dbReference>
<comment type="similarity">
    <text evidence="2">Belongs to the fucolectin family.</text>
</comment>
<keyword evidence="6" id="KW-0106">Calcium</keyword>
<evidence type="ECO:0000313" key="10">
    <source>
        <dbReference type="Proteomes" id="UP000694845"/>
    </source>
</evidence>
<dbReference type="GO" id="GO:0042806">
    <property type="term" value="F:fucose binding"/>
    <property type="evidence" value="ECO:0007669"/>
    <property type="project" value="UniProtKB-ARBA"/>
</dbReference>
<dbReference type="SUPFAM" id="SSF49785">
    <property type="entry name" value="Galactose-binding domain-like"/>
    <property type="match status" value="1"/>
</dbReference>
<keyword evidence="4" id="KW-0479">Metal-binding</keyword>
<dbReference type="Gene3D" id="3.50.4.10">
    <property type="entry name" value="Hepatocyte Growth Factor"/>
    <property type="match status" value="1"/>
</dbReference>
<dbReference type="InterPro" id="IPR003609">
    <property type="entry name" value="Pan_app"/>
</dbReference>
<dbReference type="InterPro" id="IPR006585">
    <property type="entry name" value="FTP1"/>
</dbReference>
<evidence type="ECO:0000259" key="9">
    <source>
        <dbReference type="PROSITE" id="PS50948"/>
    </source>
</evidence>
<sequence length="283" mass="31315">MSRRNGHRYCWRTRDMLLLVLFHACCFQLKTGHCALRDLSIIGKQASQSTSHNSGIFPASAAVDNDNQTFSHTANAGDIHPWWRVDLGAEYCIGEINVITRQGCCGQHRFTAAVARAGLSSNYARNQPCSSPVPRAQATDGATITFPCAPARMARYVTLDIDSSRQEVTYALLQLAEVMVREHVNDLTTAQPFGKSLSRMTNTFFKLHKGALIANSLPLATNVAVSLTRCARYCSKDVRCFSFDFAPGDGQCRIHSLNTFDIAMTPSENFSVWVRSDEVVQNI</sequence>
<dbReference type="Proteomes" id="UP000694845">
    <property type="component" value="Unplaced"/>
</dbReference>
<proteinExistence type="inferred from homology"/>
<dbReference type="GO" id="GO:0046872">
    <property type="term" value="F:metal ion binding"/>
    <property type="evidence" value="ECO:0007669"/>
    <property type="project" value="UniProtKB-KW"/>
</dbReference>
<keyword evidence="7" id="KW-1015">Disulfide bond</keyword>
<dbReference type="AlphaFoldDB" id="A0A8B8A2K6"/>
<dbReference type="GeneID" id="110989785"/>
<dbReference type="GO" id="GO:0001868">
    <property type="term" value="P:regulation of complement activation, lectin pathway"/>
    <property type="evidence" value="ECO:0007669"/>
    <property type="project" value="UniProtKB-ARBA"/>
</dbReference>
<keyword evidence="5" id="KW-0430">Lectin</keyword>
<gene>
    <name evidence="11" type="primary">LOC110989785</name>
</gene>
<dbReference type="PANTHER" id="PTHR45713:SF15">
    <property type="entry name" value="F5_8 TYPE C DOMAIN-CONTAINING PROTEIN"/>
    <property type="match status" value="1"/>
</dbReference>
<keyword evidence="8" id="KW-0732">Signal</keyword>
<evidence type="ECO:0000256" key="6">
    <source>
        <dbReference type="ARBA" id="ARBA00022837"/>
    </source>
</evidence>
<evidence type="ECO:0000256" key="7">
    <source>
        <dbReference type="ARBA" id="ARBA00023157"/>
    </source>
</evidence>
<organism evidence="10 11">
    <name type="scientific">Acanthaster planci</name>
    <name type="common">Crown-of-thorns starfish</name>
    <dbReference type="NCBI Taxonomy" id="133434"/>
    <lineage>
        <taxon>Eukaryota</taxon>
        <taxon>Metazoa</taxon>
        <taxon>Echinodermata</taxon>
        <taxon>Eleutherozoa</taxon>
        <taxon>Asterozoa</taxon>
        <taxon>Asteroidea</taxon>
        <taxon>Valvatacea</taxon>
        <taxon>Valvatida</taxon>
        <taxon>Acanthasteridae</taxon>
        <taxon>Acanthaster</taxon>
    </lineage>
</organism>
<dbReference type="RefSeq" id="XP_022110101.1">
    <property type="nucleotide sequence ID" value="XM_022254409.1"/>
</dbReference>
<comment type="subunit">
    <text evidence="3">Homotrimer.</text>
</comment>
<evidence type="ECO:0000256" key="2">
    <source>
        <dbReference type="ARBA" id="ARBA00010147"/>
    </source>
</evidence>
<dbReference type="SUPFAM" id="SSF57414">
    <property type="entry name" value="Hairpin loop containing domain-like"/>
    <property type="match status" value="1"/>
</dbReference>
<comment type="function">
    <text evidence="1">Acts as a defensive agent. Recognizes blood group fucosylated oligosaccharides including A, B, H and Lewis B-type antigens. Does not recognize Lewis A antigen and has low affinity for monovalent haptens.</text>
</comment>
<protein>
    <submittedName>
        <fullName evidence="11">Uncharacterized protein LOC110989785 isoform X1</fullName>
    </submittedName>
</protein>
<keyword evidence="10" id="KW-1185">Reference proteome</keyword>
<reference evidence="11" key="1">
    <citation type="submission" date="2025-08" db="UniProtKB">
        <authorList>
            <consortium name="RefSeq"/>
        </authorList>
    </citation>
    <scope>IDENTIFICATION</scope>
</reference>
<feature type="domain" description="Apple" evidence="9">
    <location>
        <begin position="200"/>
        <end position="277"/>
    </location>
</feature>
<dbReference type="GO" id="GO:0010185">
    <property type="term" value="P:regulation of cellular defense response"/>
    <property type="evidence" value="ECO:0007669"/>
    <property type="project" value="UniProtKB-ARBA"/>
</dbReference>
<evidence type="ECO:0000313" key="11">
    <source>
        <dbReference type="RefSeq" id="XP_022110101.1"/>
    </source>
</evidence>